<evidence type="ECO:0000256" key="7">
    <source>
        <dbReference type="PIRNR" id="PIRNR031032"/>
    </source>
</evidence>
<evidence type="ECO:0000256" key="3">
    <source>
        <dbReference type="ARBA" id="ARBA00022692"/>
    </source>
</evidence>
<feature type="domain" description="EXPERA" evidence="8">
    <location>
        <begin position="11"/>
        <end position="166"/>
    </location>
</feature>
<dbReference type="PROSITE" id="PS51751">
    <property type="entry name" value="EXPERA"/>
    <property type="match status" value="1"/>
</dbReference>
<dbReference type="GO" id="GO:0005789">
    <property type="term" value="C:endoplasmic reticulum membrane"/>
    <property type="evidence" value="ECO:0007669"/>
    <property type="project" value="UniProtKB-SubCell"/>
</dbReference>
<accession>A0A8H7DB70</accession>
<gene>
    <name evidence="9" type="ORF">MVEN_00232200</name>
</gene>
<evidence type="ECO:0000259" key="8">
    <source>
        <dbReference type="PROSITE" id="PS51751"/>
    </source>
</evidence>
<dbReference type="PIRSF" id="PIRSF031032">
    <property type="entry name" value="TMP_97_prd"/>
    <property type="match status" value="1"/>
</dbReference>
<comment type="similarity">
    <text evidence="2">Belongs to the TMEM97/sigma-2 receptor family.</text>
</comment>
<comment type="subcellular location">
    <subcellularLocation>
        <location evidence="1">Endoplasmic reticulum membrane</location>
        <topology evidence="1">Multi-pass membrane protein</topology>
    </subcellularLocation>
</comment>
<evidence type="ECO:0000256" key="5">
    <source>
        <dbReference type="ARBA" id="ARBA00022989"/>
    </source>
</evidence>
<sequence length="190" mass="21447">MLPKPLTSRPLDLVYFGFFVSHIFASLCIDFQTLYPPALVPGFLRTFAQWYISTSNDPFMSAMFGHLDDPVVWFKSFLFIELFFQFPTFFIAARGLLNDSKKNYILMLVYGASTATTVWPCVWTILATPEPSPKALASGIATLSPDQRIMLLGSYVPFFLLPLVMTVDMAFRLHKIVGDAISAREAVKRK</sequence>
<evidence type="ECO:0000256" key="6">
    <source>
        <dbReference type="ARBA" id="ARBA00023136"/>
    </source>
</evidence>
<evidence type="ECO:0000313" key="9">
    <source>
        <dbReference type="EMBL" id="KAF7369054.1"/>
    </source>
</evidence>
<dbReference type="InterPro" id="IPR016964">
    <property type="entry name" value="Sigma2_recept"/>
</dbReference>
<evidence type="ECO:0000256" key="2">
    <source>
        <dbReference type="ARBA" id="ARBA00009096"/>
    </source>
</evidence>
<evidence type="ECO:0000256" key="4">
    <source>
        <dbReference type="ARBA" id="ARBA00022824"/>
    </source>
</evidence>
<dbReference type="PANTHER" id="PTHR31204:SF1">
    <property type="entry name" value="SIGMA INTRACELLULAR RECEPTOR 2"/>
    <property type="match status" value="1"/>
</dbReference>
<dbReference type="OrthoDB" id="433124at2759"/>
<dbReference type="Proteomes" id="UP000620124">
    <property type="component" value="Unassembled WGS sequence"/>
</dbReference>
<name>A0A8H7DB70_9AGAR</name>
<evidence type="ECO:0000256" key="1">
    <source>
        <dbReference type="ARBA" id="ARBA00004477"/>
    </source>
</evidence>
<dbReference type="InterPro" id="IPR051987">
    <property type="entry name" value="Sigma-2_receptor-like"/>
</dbReference>
<keyword evidence="10" id="KW-1185">Reference proteome</keyword>
<dbReference type="PANTHER" id="PTHR31204">
    <property type="entry name" value="SIGMA INTRACELLULAR RECEPTOR 2"/>
    <property type="match status" value="1"/>
</dbReference>
<comment type="caution">
    <text evidence="9">The sequence shown here is derived from an EMBL/GenBank/DDBJ whole genome shotgun (WGS) entry which is preliminary data.</text>
</comment>
<dbReference type="AlphaFoldDB" id="A0A8H7DB70"/>
<organism evidence="9 10">
    <name type="scientific">Mycena venus</name>
    <dbReference type="NCBI Taxonomy" id="2733690"/>
    <lineage>
        <taxon>Eukaryota</taxon>
        <taxon>Fungi</taxon>
        <taxon>Dikarya</taxon>
        <taxon>Basidiomycota</taxon>
        <taxon>Agaricomycotina</taxon>
        <taxon>Agaricomycetes</taxon>
        <taxon>Agaricomycetidae</taxon>
        <taxon>Agaricales</taxon>
        <taxon>Marasmiineae</taxon>
        <taxon>Mycenaceae</taxon>
        <taxon>Mycena</taxon>
    </lineage>
</organism>
<keyword evidence="4 7" id="KW-0256">Endoplasmic reticulum</keyword>
<reference evidence="9" key="1">
    <citation type="submission" date="2020-05" db="EMBL/GenBank/DDBJ databases">
        <title>Mycena genomes resolve the evolution of fungal bioluminescence.</title>
        <authorList>
            <person name="Tsai I.J."/>
        </authorList>
    </citation>
    <scope>NUCLEOTIDE SEQUENCE</scope>
    <source>
        <strain evidence="9">CCC161011</strain>
    </source>
</reference>
<feature type="transmembrane region" description="Helical" evidence="7">
    <location>
        <begin position="12"/>
        <end position="35"/>
    </location>
</feature>
<dbReference type="Pfam" id="PF05241">
    <property type="entry name" value="EBP"/>
    <property type="match status" value="1"/>
</dbReference>
<protein>
    <recommendedName>
        <fullName evidence="7">Efficient mitochondria targeting-associated protein 19</fullName>
    </recommendedName>
</protein>
<keyword evidence="6 7" id="KW-0472">Membrane</keyword>
<feature type="transmembrane region" description="Helical" evidence="7">
    <location>
        <begin position="104"/>
        <end position="129"/>
    </location>
</feature>
<proteinExistence type="inferred from homology"/>
<evidence type="ECO:0000313" key="10">
    <source>
        <dbReference type="Proteomes" id="UP000620124"/>
    </source>
</evidence>
<feature type="transmembrane region" description="Helical" evidence="7">
    <location>
        <begin position="149"/>
        <end position="171"/>
    </location>
</feature>
<keyword evidence="3 7" id="KW-0812">Transmembrane</keyword>
<feature type="transmembrane region" description="Helical" evidence="7">
    <location>
        <begin position="72"/>
        <end position="92"/>
    </location>
</feature>
<keyword evidence="5 7" id="KW-1133">Transmembrane helix</keyword>
<dbReference type="InterPro" id="IPR033118">
    <property type="entry name" value="EXPERA"/>
</dbReference>
<dbReference type="EMBL" id="JACAZI010000002">
    <property type="protein sequence ID" value="KAF7369054.1"/>
    <property type="molecule type" value="Genomic_DNA"/>
</dbReference>